<name>A0A5C3FJ96_PSEA2</name>
<organism evidence="1 2">
    <name type="scientific">Pseudozyma antarctica</name>
    <name type="common">Yeast</name>
    <name type="synonym">Candida antarctica</name>
    <dbReference type="NCBI Taxonomy" id="84753"/>
    <lineage>
        <taxon>Eukaryota</taxon>
        <taxon>Fungi</taxon>
        <taxon>Dikarya</taxon>
        <taxon>Basidiomycota</taxon>
        <taxon>Ustilaginomycotina</taxon>
        <taxon>Ustilaginomycetes</taxon>
        <taxon>Ustilaginales</taxon>
        <taxon>Ustilaginaceae</taxon>
        <taxon>Moesziomyces</taxon>
    </lineage>
</organism>
<reference evidence="1" key="1">
    <citation type="submission" date="2018-03" db="EMBL/GenBank/DDBJ databases">
        <authorList>
            <person name="Guldener U."/>
        </authorList>
    </citation>
    <scope>NUCLEOTIDE SEQUENCE [LARGE SCALE GENOMIC DNA]</scope>
    <source>
        <strain evidence="1">ATCC34888</strain>
    </source>
</reference>
<dbReference type="RefSeq" id="XP_014658503.1">
    <property type="nucleotide sequence ID" value="XM_014803017.1"/>
</dbReference>
<dbReference type="Proteomes" id="UP000325008">
    <property type="component" value="Unassembled WGS sequence"/>
</dbReference>
<dbReference type="SUPFAM" id="SSF55729">
    <property type="entry name" value="Acyl-CoA N-acyltransferases (Nat)"/>
    <property type="match status" value="1"/>
</dbReference>
<accession>A0A5C3FJ96</accession>
<evidence type="ECO:0008006" key="3">
    <source>
        <dbReference type="Google" id="ProtNLM"/>
    </source>
</evidence>
<gene>
    <name evidence="1" type="ORF">PSANT_02147</name>
</gene>
<protein>
    <recommendedName>
        <fullName evidence="3">N-acetyltransferase domain-containing protein</fullName>
    </recommendedName>
</protein>
<evidence type="ECO:0000313" key="2">
    <source>
        <dbReference type="Proteomes" id="UP000325008"/>
    </source>
</evidence>
<dbReference type="Gene3D" id="3.40.630.30">
    <property type="match status" value="1"/>
</dbReference>
<sequence length="234" mass="25631">MIELIQDGAGRLRTAQPETGASQSLSELNVANAEESDVDFVIHAFDSALPYLASIGSEAQWGTTPFSEKPKVKSSFSAYAQRSYDIHNGAESSSAPDEKDWKHLVLYEVRTPDGLWTRVAALGVSCEFPDYVPDSLAGEGAKAAGNYAYLNYLISDRRAGDLARGAAANLVPLAERQARALGKTIFFGDCWRGNNDGLVKYYERLGFQRVGPFDVPDKHGPNLEWTGYLFSKQL</sequence>
<keyword evidence="2" id="KW-1185">Reference proteome</keyword>
<proteinExistence type="predicted"/>
<dbReference type="OrthoDB" id="2821191at2759"/>
<comment type="caution">
    <text evidence="1">The sequence shown here is derived from an EMBL/GenBank/DDBJ whole genome shotgun (WGS) entry which is preliminary data.</text>
</comment>
<evidence type="ECO:0000313" key="1">
    <source>
        <dbReference type="EMBL" id="SPO44462.1"/>
    </source>
</evidence>
<dbReference type="InterPro" id="IPR016181">
    <property type="entry name" value="Acyl_CoA_acyltransferase"/>
</dbReference>
<dbReference type="EMBL" id="OOIQ01000003">
    <property type="protein sequence ID" value="SPO44462.1"/>
    <property type="molecule type" value="Genomic_DNA"/>
</dbReference>
<dbReference type="AlphaFoldDB" id="A0A5C3FJ96"/>